<feature type="transmembrane region" description="Helical" evidence="1">
    <location>
        <begin position="340"/>
        <end position="362"/>
    </location>
</feature>
<feature type="transmembrane region" description="Helical" evidence="1">
    <location>
        <begin position="178"/>
        <end position="199"/>
    </location>
</feature>
<feature type="transmembrane region" description="Helical" evidence="1">
    <location>
        <begin position="12"/>
        <end position="32"/>
    </location>
</feature>
<comment type="caution">
    <text evidence="3">The sequence shown here is derived from an EMBL/GenBank/DDBJ whole genome shotgun (WGS) entry which is preliminary data.</text>
</comment>
<keyword evidence="4" id="KW-1185">Reference proteome</keyword>
<feature type="transmembrane region" description="Helical" evidence="1">
    <location>
        <begin position="85"/>
        <end position="104"/>
    </location>
</feature>
<evidence type="ECO:0000313" key="4">
    <source>
        <dbReference type="Proteomes" id="UP001589774"/>
    </source>
</evidence>
<feature type="domain" description="DUF5009" evidence="2">
    <location>
        <begin position="12"/>
        <end position="165"/>
    </location>
</feature>
<feature type="transmembrane region" description="Helical" evidence="1">
    <location>
        <begin position="233"/>
        <end position="255"/>
    </location>
</feature>
<dbReference type="Proteomes" id="UP001589774">
    <property type="component" value="Unassembled WGS sequence"/>
</dbReference>
<keyword evidence="1" id="KW-0472">Membrane</keyword>
<keyword evidence="1" id="KW-1133">Transmembrane helix</keyword>
<gene>
    <name evidence="3" type="ORF">ACFFI0_07145</name>
</gene>
<feature type="transmembrane region" description="Helical" evidence="1">
    <location>
        <begin position="368"/>
        <end position="389"/>
    </location>
</feature>
<dbReference type="RefSeq" id="WP_130856172.1">
    <property type="nucleotide sequence ID" value="NZ_JBHLWO010000001.1"/>
</dbReference>
<protein>
    <submittedName>
        <fullName evidence="3">DUF5009 domain-containing protein</fullName>
    </submittedName>
</protein>
<dbReference type="PANTHER" id="PTHR31061">
    <property type="entry name" value="LD22376P"/>
    <property type="match status" value="1"/>
</dbReference>
<keyword evidence="1" id="KW-0812">Transmembrane</keyword>
<accession>A0ABV6HGQ1</accession>
<dbReference type="PANTHER" id="PTHR31061:SF24">
    <property type="entry name" value="LD22376P"/>
    <property type="match status" value="1"/>
</dbReference>
<sequence length="398" mass="44962">MNVKKVASERILSVDIMRGLTLLLMLFVNDLFEPGVPAWLLHTKVDVDGMGLADWVFPGFLFIVGVSVPYAIRSRLNEGESKRQIIGHIAVRTLSLLIIGVYIVNIERLNELLTGMSRYAWAILLYVGVFLIWNNYPDRQEQRIFFALKGLGLVIMLILAFIFRAGEPGNVLWLETSWWGILGLIGWGYFVAALASLLLNGQIVALLCLWIFFVILNVLSSSGTLVWPEMINSVFGVVLDGNIPSIVLIGVIVGILIKSEKLAKEKIVFLISLMGTFSLLLGFFLRNWFILSKIGGTPSWAFVCNGISLLIYVFLYFLVDIKRYSTRWGNLFRFAGRNSLTTYLAPDVIYFVCWGWGISFFYKQTSSQLLAIGGSMIWAFLMLGFAWLLTRMHIRLKL</sequence>
<proteinExistence type="predicted"/>
<dbReference type="EMBL" id="JBHLWO010000001">
    <property type="protein sequence ID" value="MFC0318078.1"/>
    <property type="molecule type" value="Genomic_DNA"/>
</dbReference>
<feature type="transmembrane region" description="Helical" evidence="1">
    <location>
        <begin position="116"/>
        <end position="133"/>
    </location>
</feature>
<dbReference type="InterPro" id="IPR032176">
    <property type="entry name" value="DUF5009"/>
</dbReference>
<feature type="transmembrane region" description="Helical" evidence="1">
    <location>
        <begin position="206"/>
        <end position="227"/>
    </location>
</feature>
<organism evidence="3 4">
    <name type="scientific">Olivibacter oleidegradans</name>
    <dbReference type="NCBI Taxonomy" id="760123"/>
    <lineage>
        <taxon>Bacteria</taxon>
        <taxon>Pseudomonadati</taxon>
        <taxon>Bacteroidota</taxon>
        <taxon>Sphingobacteriia</taxon>
        <taxon>Sphingobacteriales</taxon>
        <taxon>Sphingobacteriaceae</taxon>
        <taxon>Olivibacter</taxon>
    </lineage>
</organism>
<feature type="transmembrane region" description="Helical" evidence="1">
    <location>
        <begin position="300"/>
        <end position="319"/>
    </location>
</feature>
<evidence type="ECO:0000313" key="3">
    <source>
        <dbReference type="EMBL" id="MFC0318078.1"/>
    </source>
</evidence>
<feature type="transmembrane region" description="Helical" evidence="1">
    <location>
        <begin position="52"/>
        <end position="73"/>
    </location>
</feature>
<dbReference type="Pfam" id="PF16401">
    <property type="entry name" value="DUF5009"/>
    <property type="match status" value="1"/>
</dbReference>
<feature type="transmembrane region" description="Helical" evidence="1">
    <location>
        <begin position="267"/>
        <end position="288"/>
    </location>
</feature>
<evidence type="ECO:0000256" key="1">
    <source>
        <dbReference type="SAM" id="Phobius"/>
    </source>
</evidence>
<name>A0ABV6HGQ1_9SPHI</name>
<reference evidence="3 4" key="1">
    <citation type="submission" date="2024-09" db="EMBL/GenBank/DDBJ databases">
        <authorList>
            <person name="Sun Q."/>
            <person name="Mori K."/>
        </authorList>
    </citation>
    <scope>NUCLEOTIDE SEQUENCE [LARGE SCALE GENOMIC DNA]</scope>
    <source>
        <strain evidence="3 4">CCM 7765</strain>
    </source>
</reference>
<evidence type="ECO:0000259" key="2">
    <source>
        <dbReference type="Pfam" id="PF16401"/>
    </source>
</evidence>
<feature type="transmembrane region" description="Helical" evidence="1">
    <location>
        <begin position="145"/>
        <end position="166"/>
    </location>
</feature>